<feature type="transmembrane region" description="Helical" evidence="12">
    <location>
        <begin position="683"/>
        <end position="704"/>
    </location>
</feature>
<dbReference type="Pfam" id="PF00560">
    <property type="entry name" value="LRR_1"/>
    <property type="match status" value="11"/>
</dbReference>
<keyword evidence="16" id="KW-1185">Reference proteome</keyword>
<dbReference type="SMART" id="SM00369">
    <property type="entry name" value="LRR_TYP"/>
    <property type="match status" value="16"/>
</dbReference>
<dbReference type="GO" id="GO:0005886">
    <property type="term" value="C:plasma membrane"/>
    <property type="evidence" value="ECO:0007669"/>
    <property type="project" value="UniProtKB-SubCell"/>
</dbReference>
<evidence type="ECO:0000256" key="3">
    <source>
        <dbReference type="ARBA" id="ARBA00022475"/>
    </source>
</evidence>
<evidence type="ECO:0000256" key="10">
    <source>
        <dbReference type="ARBA" id="ARBA00023170"/>
    </source>
</evidence>
<evidence type="ECO:0000259" key="14">
    <source>
        <dbReference type="Pfam" id="PF23598"/>
    </source>
</evidence>
<dbReference type="PANTHER" id="PTHR48063:SF98">
    <property type="entry name" value="LRR RECEPTOR-LIKE SERINE_THREONINE-PROTEIN KINASE FLS2"/>
    <property type="match status" value="1"/>
</dbReference>
<evidence type="ECO:0000256" key="7">
    <source>
        <dbReference type="ARBA" id="ARBA00022737"/>
    </source>
</evidence>
<dbReference type="SUPFAM" id="SSF52047">
    <property type="entry name" value="RNI-like"/>
    <property type="match status" value="1"/>
</dbReference>
<dbReference type="FunFam" id="3.80.10.10:FF:000041">
    <property type="entry name" value="LRR receptor-like serine/threonine-protein kinase ERECTA"/>
    <property type="match status" value="2"/>
</dbReference>
<keyword evidence="11" id="KW-0325">Glycoprotein</keyword>
<gene>
    <name evidence="15" type="ORF">DEO72_LG5g2681</name>
</gene>
<feature type="transmembrane region" description="Helical" evidence="12">
    <location>
        <begin position="1791"/>
        <end position="1814"/>
    </location>
</feature>
<accession>A0A4D6M332</accession>
<dbReference type="Gene3D" id="3.80.10.10">
    <property type="entry name" value="Ribonuclease Inhibitor"/>
    <property type="match status" value="8"/>
</dbReference>
<dbReference type="EMBL" id="CP039349">
    <property type="protein sequence ID" value="QCD94596.1"/>
    <property type="molecule type" value="Genomic_DNA"/>
</dbReference>
<dbReference type="SUPFAM" id="SSF52058">
    <property type="entry name" value="L domain-like"/>
    <property type="match status" value="4"/>
</dbReference>
<keyword evidence="7" id="KW-0677">Repeat</keyword>
<evidence type="ECO:0000256" key="5">
    <source>
        <dbReference type="ARBA" id="ARBA00022692"/>
    </source>
</evidence>
<evidence type="ECO:0000313" key="16">
    <source>
        <dbReference type="Proteomes" id="UP000501690"/>
    </source>
</evidence>
<keyword evidence="9 12" id="KW-0472">Membrane</keyword>
<dbReference type="Pfam" id="PF23598">
    <property type="entry name" value="LRR_14"/>
    <property type="match status" value="1"/>
</dbReference>
<dbReference type="InterPro" id="IPR055414">
    <property type="entry name" value="LRR_R13L4/SHOC2-like"/>
</dbReference>
<evidence type="ECO:0000259" key="13">
    <source>
        <dbReference type="Pfam" id="PF08263"/>
    </source>
</evidence>
<evidence type="ECO:0000313" key="15">
    <source>
        <dbReference type="EMBL" id="QCD94596.1"/>
    </source>
</evidence>
<dbReference type="PRINTS" id="PR00019">
    <property type="entry name" value="LEURICHRPT"/>
</dbReference>
<dbReference type="Pfam" id="PF13855">
    <property type="entry name" value="LRR_8"/>
    <property type="match status" value="4"/>
</dbReference>
<keyword evidence="15" id="KW-0418">Kinase</keyword>
<keyword evidence="3" id="KW-1003">Cell membrane</keyword>
<dbReference type="GO" id="GO:0016301">
    <property type="term" value="F:kinase activity"/>
    <property type="evidence" value="ECO:0007669"/>
    <property type="project" value="UniProtKB-KW"/>
</dbReference>
<keyword evidence="15" id="KW-0808">Transferase</keyword>
<dbReference type="SMART" id="SM00365">
    <property type="entry name" value="LRR_SD22"/>
    <property type="match status" value="7"/>
</dbReference>
<dbReference type="FunFam" id="3.80.10.10:FF:000213">
    <property type="entry name" value="Tyrosine-sulfated glycopeptide receptor 1"/>
    <property type="match status" value="2"/>
</dbReference>
<keyword evidence="5 12" id="KW-0812">Transmembrane</keyword>
<proteinExistence type="inferred from homology"/>
<reference evidence="15 16" key="1">
    <citation type="submission" date="2019-04" db="EMBL/GenBank/DDBJ databases">
        <title>An improved genome assembly and genetic linkage map for asparagus bean, Vigna unguiculata ssp. sesquipedialis.</title>
        <authorList>
            <person name="Xia Q."/>
            <person name="Zhang R."/>
            <person name="Dong Y."/>
        </authorList>
    </citation>
    <scope>NUCLEOTIDE SEQUENCE [LARGE SCALE GENOMIC DNA]</scope>
    <source>
        <tissue evidence="15">Leaf</tissue>
    </source>
</reference>
<dbReference type="InterPro" id="IPR013210">
    <property type="entry name" value="LRR_N_plant-typ"/>
</dbReference>
<keyword evidence="10 15" id="KW-0675">Receptor</keyword>
<dbReference type="PANTHER" id="PTHR48063">
    <property type="entry name" value="LRR RECEPTOR-LIKE KINASE"/>
    <property type="match status" value="1"/>
</dbReference>
<keyword evidence="4" id="KW-0433">Leucine-rich repeat</keyword>
<dbReference type="Pfam" id="PF08263">
    <property type="entry name" value="LRRNT_2"/>
    <property type="match status" value="1"/>
</dbReference>
<protein>
    <submittedName>
        <fullName evidence="15">LRR receptor-like serine/threonine-protein kinase FLS2</fullName>
    </submittedName>
</protein>
<evidence type="ECO:0000256" key="11">
    <source>
        <dbReference type="ARBA" id="ARBA00023180"/>
    </source>
</evidence>
<dbReference type="InterPro" id="IPR001611">
    <property type="entry name" value="Leu-rich_rpt"/>
</dbReference>
<dbReference type="InterPro" id="IPR003591">
    <property type="entry name" value="Leu-rich_rpt_typical-subtyp"/>
</dbReference>
<organism evidence="15 16">
    <name type="scientific">Vigna unguiculata</name>
    <name type="common">Cowpea</name>
    <dbReference type="NCBI Taxonomy" id="3917"/>
    <lineage>
        <taxon>Eukaryota</taxon>
        <taxon>Viridiplantae</taxon>
        <taxon>Streptophyta</taxon>
        <taxon>Embryophyta</taxon>
        <taxon>Tracheophyta</taxon>
        <taxon>Spermatophyta</taxon>
        <taxon>Magnoliopsida</taxon>
        <taxon>eudicotyledons</taxon>
        <taxon>Gunneridae</taxon>
        <taxon>Pentapetalae</taxon>
        <taxon>rosids</taxon>
        <taxon>fabids</taxon>
        <taxon>Fabales</taxon>
        <taxon>Fabaceae</taxon>
        <taxon>Papilionoideae</taxon>
        <taxon>50 kb inversion clade</taxon>
        <taxon>NPAAA clade</taxon>
        <taxon>indigoferoid/millettioid clade</taxon>
        <taxon>Phaseoleae</taxon>
        <taxon>Vigna</taxon>
    </lineage>
</organism>
<evidence type="ECO:0000256" key="8">
    <source>
        <dbReference type="ARBA" id="ARBA00022989"/>
    </source>
</evidence>
<feature type="domain" description="Disease resistance R13L4/SHOC-2-like LRR" evidence="14">
    <location>
        <begin position="817"/>
        <end position="1105"/>
    </location>
</feature>
<evidence type="ECO:0000256" key="6">
    <source>
        <dbReference type="ARBA" id="ARBA00022729"/>
    </source>
</evidence>
<dbReference type="FunFam" id="3.80.10.10:FF:000095">
    <property type="entry name" value="LRR receptor-like serine/threonine-protein kinase GSO1"/>
    <property type="match status" value="1"/>
</dbReference>
<feature type="domain" description="Leucine-rich repeat-containing N-terminal plant-type" evidence="13">
    <location>
        <begin position="752"/>
        <end position="792"/>
    </location>
</feature>
<evidence type="ECO:0000256" key="1">
    <source>
        <dbReference type="ARBA" id="ARBA00004251"/>
    </source>
</evidence>
<comment type="similarity">
    <text evidence="2">Belongs to the RLP family.</text>
</comment>
<dbReference type="FunFam" id="3.80.10.10:FF:000275">
    <property type="entry name" value="Leucine-rich repeat receptor-like protein kinase"/>
    <property type="match status" value="1"/>
</dbReference>
<name>A0A4D6M332_VIGUN</name>
<keyword evidence="6" id="KW-0732">Signal</keyword>
<sequence>MSSMFLGNFNISSKLQELHVVNCSIIDSSFLVSSASTMNSLSSLLYLDLSVNLLKARFVFHWLSNFTTGLRTLYLDYNFLEGPIPDEFGKAMNSLEYLSLSNNKLQGKVQSFFGIMCRLQSLDLSVNKLNGKFPSFIQNSSRCNIHIIRDLNLSYNQISGKIPNSIKMLSELKILSLEGNSLEGDVTESHLSNFSKLNYLDLSQNSLSLKFVSGWIPPFQLSYLRLASCKLGPRFPAWLKSQNSLFLLDISDNGLNDFVPDSFWTKLRTLYTLNMSHNNLIGSIPNMTLKLSFRPYINLNSNRFEGKVPLFLLQASDLLLSANKFSDLFSVLCGNVTATNLATLDLSDNQIKGQLPDCWKYVHRLLFLDLSNNQLSGKIPISMGNLVKLEALVLRNNSLMGELPSSLKNCNNLIMLDVSENMLSGPIPSWVGESIQQLIILIMRGNQFSGSLPLHLCYLKRIQLLDLSRNKFSEGIPSCLNKFKVLSEESINRTETEGRIHWYNTTYYENYSVYIGGSYALHVRWMWKGVERSFTRPELILQSIDLSCNNLTGEIPKEITYMLGLVSLNLSRNNLSGKIPSEIGNLTSLDSLDLSRNHFSGIIPPTLSNIDRLAMLDLSNNHLSGRIPWGRQLQTFDASSFEGNVDLCGKTLEESCPGDEAVRKSKGEEVDDEDDKSVFYGTLYMSLGLGFFTGFWGLLGSLLLWQPWRIAYLRFLNRLIDYLFLMVALNTGFALRFTTPIKPSPDAKCRAEEREALLNFKQSLVDDHGILSTWNDHQNNTDCCTWEGIQCNHRTSHVHLLHLRYLDAQYLRGDINLTSLIHLQYIQHLDLSNNKFRLNHISQAICSFTNLKYLNLSFTQFSGRIPIQLGKLSLLRYLDLGGNLLLGPVPFQIGNLRHLQYLDLGGNYLSGEIPFQLTNLKQLQYLNLGENSLSGAIPFQLRNLKRLHYLNLAGNTLSGAIPFQNENLPNLQTLGLGGDFNIDAEDSEWLSNLHSLTTLELSSLHNLSTSRQWLQSINALIPNLVELRLVDCSLSDTDIKTLFPSHSNFSTSLTVLDLSSNVLTSSTFLLLSNFTLQELYLRGNDIAFSSFLYPNFPSLNILDLSWNNLTSSVFEGNFNFGSKLRVLYLYDCILTDRSFPISSASTINSSSSLVILHLSSNLLKSSTVFYWLMNCTKNLQTLNLYDNMLEGPIPDGFGKVMNSLESFSATRNKLQGKIPSFFGNMCRLQTLDLSNNKLNGEISHFFQNSSWCNSHIFQNLDLSYNQINGKIPESIRLLSELEYLNLEENSLEGDVTESHLSNFSKLQSLSLSYNTLSLRFVSSWVPPFQVTALRLASCELGPSFPGWLQTQNSLQWLDLSNNELNNSVPVWFWNTLQNLFELDMSYNNLNGAIPDIPLKLHYRPSIFLDANQFEGALPSFLLQASGLFISNNKFSDLYSFLCYKIMVPYLATLDLSNNQIKGQIPDCWQSLNQLLFLDLSNNELSGNIPISMGNLFKLEALVLRNNKLTGELPSSLKNCTNLFMVDVGENKLSGPIPSWLGESMQQLIILNMQGNHFSEHFPIQLCYLRHIQLLNLSRNKLSKAIPACLKNFTIMSEKSINRTETQRLIYEYNTTTYWEIYGFFVSLAYSLDITWVWKGVEQVFRDPQLNLKSIDLSSNNFTGEIPKEVVCLVGLVSLNLSRNNLSGEIPSEIGNLSSLESLDLSRNDLHGRIPSSLSELDFLGILDLSYNSLSGRIPLGRHMQTFERSSFEGNIDLCGEQMNKSCPGDNRTTKAEAGTEKDGDDYDFFEALYMSMGVGFFVGFWGLLGPILIWKPWRIAYLRFLNKLYQLLV</sequence>
<evidence type="ECO:0000256" key="12">
    <source>
        <dbReference type="SAM" id="Phobius"/>
    </source>
</evidence>
<keyword evidence="8 12" id="KW-1133">Transmembrane helix</keyword>
<comment type="subcellular location">
    <subcellularLocation>
        <location evidence="1">Cell membrane</location>
        <topology evidence="1">Single-pass type I membrane protein</topology>
    </subcellularLocation>
</comment>
<evidence type="ECO:0000256" key="9">
    <source>
        <dbReference type="ARBA" id="ARBA00023136"/>
    </source>
</evidence>
<dbReference type="FunFam" id="3.80.10.10:FF:001347">
    <property type="entry name" value="LRR receptor-like serine/threonine-protein kinase GSO2"/>
    <property type="match status" value="1"/>
</dbReference>
<evidence type="ECO:0000256" key="4">
    <source>
        <dbReference type="ARBA" id="ARBA00022614"/>
    </source>
</evidence>
<evidence type="ECO:0000256" key="2">
    <source>
        <dbReference type="ARBA" id="ARBA00009592"/>
    </source>
</evidence>
<dbReference type="InterPro" id="IPR032675">
    <property type="entry name" value="LRR_dom_sf"/>
</dbReference>
<dbReference type="Proteomes" id="UP000501690">
    <property type="component" value="Linkage Group LG5"/>
</dbReference>
<feature type="transmembrane region" description="Helical" evidence="12">
    <location>
        <begin position="716"/>
        <end position="735"/>
    </location>
</feature>
<dbReference type="InterPro" id="IPR046956">
    <property type="entry name" value="RLP23-like"/>
</dbReference>